<evidence type="ECO:0000313" key="2">
    <source>
        <dbReference type="WBParaSite" id="nRc.2.0.1.t23755-RA"/>
    </source>
</evidence>
<evidence type="ECO:0000313" key="1">
    <source>
        <dbReference type="Proteomes" id="UP000887565"/>
    </source>
</evidence>
<sequence length="190" mass="21435">MPGLKTIGDKMLGFKTVGLKMLGDKTMGLRTKGLRTAGRIFLHWSKTMRREKKIYVEYQEDSNAVTCKILKPFPVRVTTRASHRVPELAGPVRGVPTYNMCCSPSMLGKEKCSMPASKFFLCLGFCSLTKYLFAEHCLAKSLLGAVLAEHRRALGMLVEQRAQRMWAPDIGYHGHYQGRPAIFGYYYSEC</sequence>
<protein>
    <submittedName>
        <fullName evidence="2">Uncharacterized protein</fullName>
    </submittedName>
</protein>
<organism evidence="1 2">
    <name type="scientific">Romanomermis culicivorax</name>
    <name type="common">Nematode worm</name>
    <dbReference type="NCBI Taxonomy" id="13658"/>
    <lineage>
        <taxon>Eukaryota</taxon>
        <taxon>Metazoa</taxon>
        <taxon>Ecdysozoa</taxon>
        <taxon>Nematoda</taxon>
        <taxon>Enoplea</taxon>
        <taxon>Dorylaimia</taxon>
        <taxon>Mermithida</taxon>
        <taxon>Mermithoidea</taxon>
        <taxon>Mermithidae</taxon>
        <taxon>Romanomermis</taxon>
    </lineage>
</organism>
<dbReference type="AlphaFoldDB" id="A0A915JD74"/>
<dbReference type="WBParaSite" id="nRc.2.0.1.t23755-RA">
    <property type="protein sequence ID" value="nRc.2.0.1.t23755-RA"/>
    <property type="gene ID" value="nRc.2.0.1.g23755"/>
</dbReference>
<reference evidence="2" key="1">
    <citation type="submission" date="2022-11" db="UniProtKB">
        <authorList>
            <consortium name="WormBaseParasite"/>
        </authorList>
    </citation>
    <scope>IDENTIFICATION</scope>
</reference>
<name>A0A915JD74_ROMCU</name>
<accession>A0A915JD74</accession>
<keyword evidence="1" id="KW-1185">Reference proteome</keyword>
<dbReference type="Proteomes" id="UP000887565">
    <property type="component" value="Unplaced"/>
</dbReference>
<proteinExistence type="predicted"/>